<reference evidence="4" key="1">
    <citation type="submission" date="2022-01" db="EMBL/GenBank/DDBJ databases">
        <title>Gillisia lutea sp. nov., isolated from marine plastic residues from the Malvarosa beach (Valencia, Spain).</title>
        <authorList>
            <person name="Vidal-Verdu A."/>
            <person name="Molina-Menor E."/>
            <person name="Satari L."/>
            <person name="Pascual J."/>
            <person name="Pereto J."/>
            <person name="Porcar M."/>
        </authorList>
    </citation>
    <scope>NUCLEOTIDE SEQUENCE</scope>
    <source>
        <strain evidence="4">M10.2A</strain>
    </source>
</reference>
<dbReference type="InterPro" id="IPR025970">
    <property type="entry name" value="SusE"/>
</dbReference>
<feature type="domain" description="Outer membrane protein SusF/SusE-like C-terminal" evidence="3">
    <location>
        <begin position="170"/>
        <end position="265"/>
    </location>
</feature>
<accession>A0ABS9EI75</accession>
<evidence type="ECO:0000256" key="1">
    <source>
        <dbReference type="SAM" id="SignalP"/>
    </source>
</evidence>
<evidence type="ECO:0000313" key="5">
    <source>
        <dbReference type="Proteomes" id="UP001179363"/>
    </source>
</evidence>
<keyword evidence="1" id="KW-0732">Signal</keyword>
<feature type="signal peptide" evidence="1">
    <location>
        <begin position="1"/>
        <end position="21"/>
    </location>
</feature>
<dbReference type="InterPro" id="IPR032187">
    <property type="entry name" value="SusF/SusE-like_C"/>
</dbReference>
<keyword evidence="5" id="KW-1185">Reference proteome</keyword>
<evidence type="ECO:0000259" key="2">
    <source>
        <dbReference type="Pfam" id="PF14292"/>
    </source>
</evidence>
<dbReference type="EMBL" id="JAKGTH010000011">
    <property type="protein sequence ID" value="MCF4102560.1"/>
    <property type="molecule type" value="Genomic_DNA"/>
</dbReference>
<name>A0ABS9EI75_9FLAO</name>
<evidence type="ECO:0000259" key="3">
    <source>
        <dbReference type="Pfam" id="PF16411"/>
    </source>
</evidence>
<feature type="chain" id="PRO_5046310735" evidence="1">
    <location>
        <begin position="22"/>
        <end position="379"/>
    </location>
</feature>
<dbReference type="Pfam" id="PF16411">
    <property type="entry name" value="SusF_SusE"/>
    <property type="match status" value="1"/>
</dbReference>
<dbReference type="Proteomes" id="UP001179363">
    <property type="component" value="Unassembled WGS sequence"/>
</dbReference>
<comment type="caution">
    <text evidence="4">The sequence shown here is derived from an EMBL/GenBank/DDBJ whole genome shotgun (WGS) entry which is preliminary data.</text>
</comment>
<organism evidence="4 5">
    <name type="scientific">Gillisia lutea</name>
    <dbReference type="NCBI Taxonomy" id="2909668"/>
    <lineage>
        <taxon>Bacteria</taxon>
        <taxon>Pseudomonadati</taxon>
        <taxon>Bacteroidota</taxon>
        <taxon>Flavobacteriia</taxon>
        <taxon>Flavobacteriales</taxon>
        <taxon>Flavobacteriaceae</taxon>
        <taxon>Gillisia</taxon>
    </lineage>
</organism>
<gene>
    <name evidence="4" type="ORF">L1I30_12865</name>
</gene>
<dbReference type="Pfam" id="PF14292">
    <property type="entry name" value="SusE"/>
    <property type="match status" value="1"/>
</dbReference>
<feature type="domain" description="SusE outer membrane protein" evidence="2">
    <location>
        <begin position="23"/>
        <end position="124"/>
    </location>
</feature>
<dbReference type="RefSeq" id="WP_236134703.1">
    <property type="nucleotide sequence ID" value="NZ_JAKGTH010000011.1"/>
</dbReference>
<proteinExistence type="predicted"/>
<dbReference type="Gene3D" id="2.60.40.3620">
    <property type="match status" value="2"/>
</dbReference>
<evidence type="ECO:0000313" key="4">
    <source>
        <dbReference type="EMBL" id="MCF4102560.1"/>
    </source>
</evidence>
<sequence>MKKLSILLFAFVAMLSLNSCTSDDDVVFIAQPDPEGISFVNSFNDSYVLTPATSGNIAERFVWNTVDFDVPTNITYELQGSADADFTSFDVLGATGENNFAVKVSQMMTLAEDAGLDADAETDLPNTGMVYFRVYAYAGSDGGNGLNETSEVKSLTLVLPEGEVEAAPKQLYLVGDATAAGWNPNNNNTPMFRDSEDPNVYYFTGKFKVGSFKLVAGQAWAPSYGKDGNSLQYRETEDDPDPANFDVATAGYYSLTVNIDELTYTFEPYDASGAATYDVIGIVGDGTTVGWPGDDNPTPDIQMTPSSIDAHIWNAQNVELNGANAKFRANLAWDMGWAGPFPSGQGVSGGDIVTEEGVYNVWFNDITGRYIFIPVPVTE</sequence>
<protein>
    <submittedName>
        <fullName evidence="4">SusF/SusE family outer membrane protein</fullName>
    </submittedName>
</protein>